<dbReference type="OrthoDB" id="6630634at2"/>
<gene>
    <name evidence="3" type="ORF">CHU32_11905</name>
    <name evidence="2" type="ORF">CHU33_08975</name>
</gene>
<organism evidence="3 5">
    <name type="scientific">Superficieibacter electus</name>
    <dbReference type="NCBI Taxonomy" id="2022662"/>
    <lineage>
        <taxon>Bacteria</taxon>
        <taxon>Pseudomonadati</taxon>
        <taxon>Pseudomonadota</taxon>
        <taxon>Gammaproteobacteria</taxon>
        <taxon>Enterobacterales</taxon>
        <taxon>Enterobacteriaceae</taxon>
        <taxon>Superficieibacter</taxon>
    </lineage>
</organism>
<dbReference type="AlphaFoldDB" id="A0A2P5GQI6"/>
<proteinExistence type="predicted"/>
<evidence type="ECO:0000313" key="5">
    <source>
        <dbReference type="Proteomes" id="UP000247005"/>
    </source>
</evidence>
<name>A0A2P5GQI6_9ENTR</name>
<evidence type="ECO:0000259" key="1">
    <source>
        <dbReference type="SMART" id="SM00458"/>
    </source>
</evidence>
<dbReference type="Proteomes" id="UP000237073">
    <property type="component" value="Unassembled WGS sequence"/>
</dbReference>
<comment type="caution">
    <text evidence="3">The sequence shown here is derived from an EMBL/GenBank/DDBJ whole genome shotgun (WGS) entry which is preliminary data.</text>
</comment>
<evidence type="ECO:0000313" key="2">
    <source>
        <dbReference type="EMBL" id="POP45649.1"/>
    </source>
</evidence>
<reference evidence="4 5" key="1">
    <citation type="submission" date="2018-01" db="EMBL/GenBank/DDBJ databases">
        <title>Superficieibacter electus gen. nov., sp. nov., an extended-spectrum beta-lactamase possessing member of the Enterobacteriaceae family, isolated from intensive care unit surfaces.</title>
        <authorList>
            <person name="Potter R.F."/>
            <person name="D'Souza A.W."/>
        </authorList>
    </citation>
    <scope>NUCLEOTIDE SEQUENCE [LARGE SCALE GENOMIC DNA]</scope>
    <source>
        <strain evidence="3 5">BP-1</strain>
        <strain evidence="2 4">BP-2</strain>
    </source>
</reference>
<feature type="domain" description="Ricin B lectin" evidence="1">
    <location>
        <begin position="4"/>
        <end position="129"/>
    </location>
</feature>
<dbReference type="EMBL" id="PQGE01000006">
    <property type="protein sequence ID" value="POP45649.1"/>
    <property type="molecule type" value="Genomic_DNA"/>
</dbReference>
<protein>
    <recommendedName>
        <fullName evidence="1">Ricin B lectin domain-containing protein</fullName>
    </recommendedName>
</protein>
<dbReference type="PROSITE" id="PS50231">
    <property type="entry name" value="RICIN_B_LECTIN"/>
    <property type="match status" value="1"/>
</dbReference>
<accession>A0A2P5GQI6</accession>
<dbReference type="RefSeq" id="WP_103675738.1">
    <property type="nucleotide sequence ID" value="NZ_PQGD01000008.1"/>
</dbReference>
<dbReference type="SMART" id="SM00458">
    <property type="entry name" value="RICIN"/>
    <property type="match status" value="1"/>
</dbReference>
<dbReference type="CDD" id="cd00161">
    <property type="entry name" value="beta-trefoil_Ricin-like"/>
    <property type="match status" value="1"/>
</dbReference>
<keyword evidence="4" id="KW-1185">Reference proteome</keyword>
<dbReference type="InterPro" id="IPR000772">
    <property type="entry name" value="Ricin_B_lectin"/>
</dbReference>
<evidence type="ECO:0000313" key="3">
    <source>
        <dbReference type="EMBL" id="POP48810.1"/>
    </source>
</evidence>
<dbReference type="Proteomes" id="UP000247005">
    <property type="component" value="Unassembled WGS sequence"/>
</dbReference>
<dbReference type="Pfam" id="PF00652">
    <property type="entry name" value="Ricin_B_lectin"/>
    <property type="match status" value="1"/>
</dbReference>
<dbReference type="Gene3D" id="2.80.10.50">
    <property type="match status" value="1"/>
</dbReference>
<sequence length="152" mass="17099">MIGFFKYVSCPNMVIGISDQQTGSQLVLKPINSELRKILWNMNMKTGEIVLAASDDMVMDTNGGSSITLQQRSKGKLSQQWDIATTRGFIRNKQYTTHVIDSNNRGTHDNNPVILYPYNGSEAQQWKFVPMDEMSVNILAEEVMAEDEPSHA</sequence>
<evidence type="ECO:0000313" key="4">
    <source>
        <dbReference type="Proteomes" id="UP000237073"/>
    </source>
</evidence>
<dbReference type="InterPro" id="IPR035992">
    <property type="entry name" value="Ricin_B-like_lectins"/>
</dbReference>
<dbReference type="EMBL" id="PQGD01000008">
    <property type="protein sequence ID" value="POP48810.1"/>
    <property type="molecule type" value="Genomic_DNA"/>
</dbReference>
<dbReference type="SUPFAM" id="SSF50370">
    <property type="entry name" value="Ricin B-like lectins"/>
    <property type="match status" value="1"/>
</dbReference>